<comment type="caution">
    <text evidence="2">The sequence shown here is derived from an EMBL/GenBank/DDBJ whole genome shotgun (WGS) entry which is preliminary data.</text>
</comment>
<gene>
    <name evidence="2" type="ORF">ACFFN0_01745</name>
</gene>
<reference evidence="2 3" key="1">
    <citation type="submission" date="2024-09" db="EMBL/GenBank/DDBJ databases">
        <authorList>
            <person name="Sun Q."/>
            <person name="Mori K."/>
        </authorList>
    </citation>
    <scope>NUCLEOTIDE SEQUENCE [LARGE SCALE GENOMIC DNA]</scope>
    <source>
        <strain evidence="2 3">JCM 12763</strain>
    </source>
</reference>
<feature type="region of interest" description="Disordered" evidence="1">
    <location>
        <begin position="54"/>
        <end position="107"/>
    </location>
</feature>
<sequence length="107" mass="11621">MFALVLAMLMCVALGAGVVGYVMLEARREGRGEFWTPEGEELLAGARRTGQKVVTRSEQLAGSASQRTQALRSRVGEREVRTARQAPARGSSDGSDREDDDRLRPAS</sequence>
<protein>
    <submittedName>
        <fullName evidence="2">Uncharacterized protein</fullName>
    </submittedName>
</protein>
<dbReference type="EMBL" id="JBHMAX010000002">
    <property type="protein sequence ID" value="MFB9730762.1"/>
    <property type="molecule type" value="Genomic_DNA"/>
</dbReference>
<dbReference type="RefSeq" id="WP_075958431.1">
    <property type="nucleotide sequence ID" value="NZ_JBHMAX010000002.1"/>
</dbReference>
<name>A0ABV5UYX5_9MICO</name>
<dbReference type="Proteomes" id="UP001589613">
    <property type="component" value="Unassembled WGS sequence"/>
</dbReference>
<evidence type="ECO:0000313" key="2">
    <source>
        <dbReference type="EMBL" id="MFB9730762.1"/>
    </source>
</evidence>
<feature type="compositionally biased region" description="Polar residues" evidence="1">
    <location>
        <begin position="54"/>
        <end position="71"/>
    </location>
</feature>
<evidence type="ECO:0000256" key="1">
    <source>
        <dbReference type="SAM" id="MobiDB-lite"/>
    </source>
</evidence>
<proteinExistence type="predicted"/>
<organism evidence="2 3">
    <name type="scientific">Ornithinimicrobium kibberense</name>
    <dbReference type="NCBI Taxonomy" id="282060"/>
    <lineage>
        <taxon>Bacteria</taxon>
        <taxon>Bacillati</taxon>
        <taxon>Actinomycetota</taxon>
        <taxon>Actinomycetes</taxon>
        <taxon>Micrococcales</taxon>
        <taxon>Ornithinimicrobiaceae</taxon>
        <taxon>Ornithinimicrobium</taxon>
    </lineage>
</organism>
<keyword evidence="3" id="KW-1185">Reference proteome</keyword>
<evidence type="ECO:0000313" key="3">
    <source>
        <dbReference type="Proteomes" id="UP001589613"/>
    </source>
</evidence>
<accession>A0ABV5UYX5</accession>